<evidence type="ECO:0000313" key="4">
    <source>
        <dbReference type="EMBL" id="SET95906.1"/>
    </source>
</evidence>
<name>A0A1I0IIE0_9BACT</name>
<keyword evidence="1" id="KW-0732">Signal</keyword>
<keyword evidence="3" id="KW-1015">Disulfide bond</keyword>
<evidence type="ECO:0000256" key="3">
    <source>
        <dbReference type="ARBA" id="ARBA00023157"/>
    </source>
</evidence>
<proteinExistence type="predicted"/>
<organism evidence="4 5">
    <name type="scientific">Stigmatella erecta</name>
    <dbReference type="NCBI Taxonomy" id="83460"/>
    <lineage>
        <taxon>Bacteria</taxon>
        <taxon>Pseudomonadati</taxon>
        <taxon>Myxococcota</taxon>
        <taxon>Myxococcia</taxon>
        <taxon>Myxococcales</taxon>
        <taxon>Cystobacterineae</taxon>
        <taxon>Archangiaceae</taxon>
        <taxon>Stigmatella</taxon>
    </lineage>
</organism>
<dbReference type="AlphaFoldDB" id="A0A1I0IIE0"/>
<gene>
    <name evidence="4" type="ORF">SAMN05443639_10640</name>
</gene>
<sequence>MLWGVLSLSALCLASCYKSETVTCSSGRVCPANMRCAPQSGTCIAGNCGDGIRQEGERCDDGNTYDGDGCSANCLSLEICGDNYLNKGEVVNADGGVIRFNEICDYGDSKSGDGCSADCLSTEVCGNKIVDVAVGEVCDDGNQDSRDGCRGDCKSTESCGNGVVDEGEQCDSRQREQCTANCRFTGKCGNGVLETGEECDDGNAVNGDTCSECQAARCGDGVVNPGEECDDMGDSAKCTMMCTFTRCGDNYLNRKAEGDKAEDCEPPGSLGCSSECKSLLAFCGNGDVEPWFPWLETCDDGNKNSCGQCSVTCREEQSAMASTGRIKIVGEVSEIQDGWKFYVGDGYGPAKTFEFDVNGAVEDGSVSVNVKDDEDAGDVADSIRYAFENSGLKIQVTEVKGSTVELMHQEKTTLGNQLISVQQEDGVGSHVQVNGMSGGRAGDCGKGMGCMQESDCLPLLTCQPGEAGSTCCDGSDCG</sequence>
<protein>
    <submittedName>
        <fullName evidence="4">Myxococcus cysteine-rich repeat-containing protein</fullName>
    </submittedName>
</protein>
<evidence type="ECO:0000256" key="1">
    <source>
        <dbReference type="ARBA" id="ARBA00022729"/>
    </source>
</evidence>
<dbReference type="Pfam" id="PF13948">
    <property type="entry name" value="DUF4215"/>
    <property type="match status" value="2"/>
</dbReference>
<dbReference type="InterPro" id="IPR011936">
    <property type="entry name" value="Myxo_disulph_rpt"/>
</dbReference>
<dbReference type="EMBL" id="FOIJ01000006">
    <property type="protein sequence ID" value="SET95906.1"/>
    <property type="molecule type" value="Genomic_DNA"/>
</dbReference>
<reference evidence="5" key="1">
    <citation type="submission" date="2016-10" db="EMBL/GenBank/DDBJ databases">
        <authorList>
            <person name="Varghese N."/>
            <person name="Submissions S."/>
        </authorList>
    </citation>
    <scope>NUCLEOTIDE SEQUENCE [LARGE SCALE GENOMIC DNA]</scope>
    <source>
        <strain evidence="5">DSM 16858</strain>
    </source>
</reference>
<dbReference type="NCBIfam" id="TIGR02232">
    <property type="entry name" value="myxo_disulf_rpt"/>
    <property type="match status" value="3"/>
</dbReference>
<keyword evidence="5" id="KW-1185">Reference proteome</keyword>
<evidence type="ECO:0000256" key="2">
    <source>
        <dbReference type="ARBA" id="ARBA00022737"/>
    </source>
</evidence>
<dbReference type="Proteomes" id="UP000199181">
    <property type="component" value="Unassembled WGS sequence"/>
</dbReference>
<keyword evidence="2" id="KW-0677">Repeat</keyword>
<accession>A0A1I0IIE0</accession>
<evidence type="ECO:0000313" key="5">
    <source>
        <dbReference type="Proteomes" id="UP000199181"/>
    </source>
</evidence>